<feature type="transmembrane region" description="Helical" evidence="6">
    <location>
        <begin position="15"/>
        <end position="41"/>
    </location>
</feature>
<dbReference type="OrthoDB" id="100006at2759"/>
<sequence length="457" mass="50053">MSTTSKLLGSRSKGVLAVAICGSISATATLVLLVGATYLLLRPRIKRLRSATPDSSNDHHDSSRAERFLRSQFGVFFLNLIFADLLQALGFSASYHWVILKQFSDNPAGLCTAQAVAIQVGDVAAAIWSLSIAIHTTMILVARYRPTNRVVAIWMFCNWAVTIIFASVGPGAVATPEGGPFYNVAGAWCWIDKSYEDYRLWFHYVFVFLAGAGNLVLYTIVFFTIRHRLDFRSMRGNGTNTQTTMVESGSQAQRKPSIIPQSSRGVAETSNSRAIDSIAQRMMYYPLVYLIVITPISVYRIAGIAGHQFSFTAAVVAGSFYTLGGLADVVLWLLTRNLISFPRKFGLGVKTSQGDRTHLASLPLVTQHASVVSSRGHRTDVDTGSGSFKLPFDSPFDDLERTVTGSEQPKYDLVDVPYFTKEGTYVNDDSPPHSTAALQRVTLSSSEHSHESTHTGK</sequence>
<reference evidence="7 8" key="1">
    <citation type="journal article" date="2011" name="J. Gen. Appl. Microbiol.">
        <title>Draft genome sequencing of the enigmatic basidiomycete Mixia osmundae.</title>
        <authorList>
            <person name="Nishida H."/>
            <person name="Nagatsuka Y."/>
            <person name="Sugiyama J."/>
        </authorList>
    </citation>
    <scope>NUCLEOTIDE SEQUENCE [LARGE SCALE GENOMIC DNA]</scope>
    <source>
        <strain evidence="8">CBS 9802 / IAM 14324 / JCM 22182 / KY 12970</strain>
    </source>
</reference>
<comment type="subcellular location">
    <subcellularLocation>
        <location evidence="1">Membrane</location>
        <topology evidence="1">Multi-pass membrane protein</topology>
    </subcellularLocation>
</comment>
<evidence type="ECO:0000313" key="7">
    <source>
        <dbReference type="EMBL" id="GAA94274.1"/>
    </source>
</evidence>
<dbReference type="PANTHER" id="PTHR23112:SF37">
    <property type="entry name" value="G PROTEIN-COUPLED RECEPTOR GPR1"/>
    <property type="match status" value="1"/>
</dbReference>
<dbReference type="EMBL" id="BABT02000029">
    <property type="protein sequence ID" value="GAA94274.1"/>
    <property type="molecule type" value="Genomic_DNA"/>
</dbReference>
<dbReference type="eggNOG" id="ENOG502RYZC">
    <property type="taxonomic scope" value="Eukaryota"/>
</dbReference>
<feature type="compositionally biased region" description="Polar residues" evidence="5">
    <location>
        <begin position="432"/>
        <end position="443"/>
    </location>
</feature>
<dbReference type="GO" id="GO:0007189">
    <property type="term" value="P:adenylate cyclase-activating G protein-coupled receptor signaling pathway"/>
    <property type="evidence" value="ECO:0007669"/>
    <property type="project" value="TreeGrafter"/>
</dbReference>
<dbReference type="InParanoid" id="G7DUL4"/>
<organism evidence="7 8">
    <name type="scientific">Mixia osmundae (strain CBS 9802 / IAM 14324 / JCM 22182 / KY 12970)</name>
    <dbReference type="NCBI Taxonomy" id="764103"/>
    <lineage>
        <taxon>Eukaryota</taxon>
        <taxon>Fungi</taxon>
        <taxon>Dikarya</taxon>
        <taxon>Basidiomycota</taxon>
        <taxon>Pucciniomycotina</taxon>
        <taxon>Mixiomycetes</taxon>
        <taxon>Mixiales</taxon>
        <taxon>Mixiaceae</taxon>
        <taxon>Mixia</taxon>
    </lineage>
</organism>
<dbReference type="STRING" id="764103.G7DUL4"/>
<proteinExistence type="predicted"/>
<protein>
    <submittedName>
        <fullName evidence="7">Uncharacterized protein</fullName>
    </submittedName>
</protein>
<feature type="transmembrane region" description="Helical" evidence="6">
    <location>
        <begin position="73"/>
        <end position="97"/>
    </location>
</feature>
<dbReference type="SUPFAM" id="SSF81321">
    <property type="entry name" value="Family A G protein-coupled receptor-like"/>
    <property type="match status" value="1"/>
</dbReference>
<dbReference type="OMA" id="WIGCAGR"/>
<keyword evidence="8" id="KW-1185">Reference proteome</keyword>
<dbReference type="Proteomes" id="UP000009131">
    <property type="component" value="Unassembled WGS sequence"/>
</dbReference>
<evidence type="ECO:0000256" key="3">
    <source>
        <dbReference type="ARBA" id="ARBA00022989"/>
    </source>
</evidence>
<keyword evidence="2 6" id="KW-0812">Transmembrane</keyword>
<evidence type="ECO:0000256" key="2">
    <source>
        <dbReference type="ARBA" id="ARBA00022692"/>
    </source>
</evidence>
<dbReference type="AlphaFoldDB" id="G7DUL4"/>
<accession>G7DUL4</accession>
<dbReference type="Pfam" id="PF05462">
    <property type="entry name" value="Dicty_CAR"/>
    <property type="match status" value="1"/>
</dbReference>
<evidence type="ECO:0000256" key="4">
    <source>
        <dbReference type="ARBA" id="ARBA00023136"/>
    </source>
</evidence>
<dbReference type="RefSeq" id="XP_014564951.1">
    <property type="nucleotide sequence ID" value="XM_014709465.1"/>
</dbReference>
<evidence type="ECO:0000256" key="5">
    <source>
        <dbReference type="SAM" id="MobiDB-lite"/>
    </source>
</evidence>
<dbReference type="PANTHER" id="PTHR23112">
    <property type="entry name" value="G PROTEIN-COUPLED RECEPTOR 157-RELATED"/>
    <property type="match status" value="1"/>
</dbReference>
<name>G7DUL4_MIXOS</name>
<feature type="region of interest" description="Disordered" evidence="5">
    <location>
        <begin position="424"/>
        <end position="457"/>
    </location>
</feature>
<feature type="compositionally biased region" description="Basic and acidic residues" evidence="5">
    <location>
        <begin position="447"/>
        <end position="457"/>
    </location>
</feature>
<dbReference type="GO" id="GO:0004930">
    <property type="term" value="F:G protein-coupled receptor activity"/>
    <property type="evidence" value="ECO:0007669"/>
    <property type="project" value="TreeGrafter"/>
</dbReference>
<dbReference type="HOGENOM" id="CLU_027149_1_1_1"/>
<gene>
    <name evidence="7" type="primary">Mo00923</name>
    <name evidence="7" type="ORF">E5Q_00923</name>
</gene>
<keyword evidence="4 6" id="KW-0472">Membrane</keyword>
<comment type="caution">
    <text evidence="7">The sequence shown here is derived from an EMBL/GenBank/DDBJ whole genome shotgun (WGS) entry which is preliminary data.</text>
</comment>
<feature type="transmembrane region" description="Helical" evidence="6">
    <location>
        <begin position="117"/>
        <end position="141"/>
    </location>
</feature>
<feature type="transmembrane region" description="Helical" evidence="6">
    <location>
        <begin position="308"/>
        <end position="334"/>
    </location>
</feature>
<feature type="transmembrane region" description="Helical" evidence="6">
    <location>
        <begin position="201"/>
        <end position="225"/>
    </location>
</feature>
<feature type="transmembrane region" description="Helical" evidence="6">
    <location>
        <begin position="153"/>
        <end position="173"/>
    </location>
</feature>
<dbReference type="Gene3D" id="1.20.1070.10">
    <property type="entry name" value="Rhodopsin 7-helix transmembrane proteins"/>
    <property type="match status" value="1"/>
</dbReference>
<reference evidence="7 8" key="2">
    <citation type="journal article" date="2012" name="Open Biol.">
        <title>Characteristics of nucleosomes and linker DNA regions on the genome of the basidiomycete Mixia osmundae revealed by mono- and dinucleosome mapping.</title>
        <authorList>
            <person name="Nishida H."/>
            <person name="Kondo S."/>
            <person name="Matsumoto T."/>
            <person name="Suzuki Y."/>
            <person name="Yoshikawa H."/>
            <person name="Taylor T.D."/>
            <person name="Sugiyama J."/>
        </authorList>
    </citation>
    <scope>NUCLEOTIDE SEQUENCE [LARGE SCALE GENOMIC DNA]</scope>
    <source>
        <strain evidence="8">CBS 9802 / IAM 14324 / JCM 22182 / KY 12970</strain>
    </source>
</reference>
<evidence type="ECO:0000256" key="6">
    <source>
        <dbReference type="SAM" id="Phobius"/>
    </source>
</evidence>
<feature type="transmembrane region" description="Helical" evidence="6">
    <location>
        <begin position="283"/>
        <end position="302"/>
    </location>
</feature>
<dbReference type="GO" id="GO:0005886">
    <property type="term" value="C:plasma membrane"/>
    <property type="evidence" value="ECO:0007669"/>
    <property type="project" value="TreeGrafter"/>
</dbReference>
<keyword evidence="3 6" id="KW-1133">Transmembrane helix</keyword>
<evidence type="ECO:0000313" key="8">
    <source>
        <dbReference type="Proteomes" id="UP000009131"/>
    </source>
</evidence>
<evidence type="ECO:0000256" key="1">
    <source>
        <dbReference type="ARBA" id="ARBA00004141"/>
    </source>
</evidence>